<dbReference type="AlphaFoldDB" id="A0A9D4P376"/>
<accession>A0A9D4P376</accession>
<gene>
    <name evidence="2" type="ORF">HUG17_10042</name>
</gene>
<reference evidence="2" key="2">
    <citation type="journal article" date="2021" name="World Allergy Organ. J.">
        <title>Chromosome-level assembly of Dermatophagoides farinae genome and transcriptome reveals two novel allergens Der f 37 and Der f 39.</title>
        <authorList>
            <person name="Chen J."/>
            <person name="Cai Z."/>
            <person name="Fan D."/>
            <person name="Hu J."/>
            <person name="Hou Y."/>
            <person name="He Y."/>
            <person name="Zhang Z."/>
            <person name="Zhao Z."/>
            <person name="Gao P."/>
            <person name="Hu W."/>
            <person name="Sun J."/>
            <person name="Li J."/>
            <person name="Ji K."/>
        </authorList>
    </citation>
    <scope>NUCLEOTIDE SEQUENCE</scope>
    <source>
        <strain evidence="2">JKM2019</strain>
    </source>
</reference>
<comment type="caution">
    <text evidence="2">The sequence shown here is derived from an EMBL/GenBank/DDBJ whole genome shotgun (WGS) entry which is preliminary data.</text>
</comment>
<dbReference type="OrthoDB" id="10427870at2759"/>
<proteinExistence type="predicted"/>
<evidence type="ECO:0000313" key="2">
    <source>
        <dbReference type="EMBL" id="KAH7643351.1"/>
    </source>
</evidence>
<keyword evidence="1" id="KW-0472">Membrane</keyword>
<feature type="transmembrane region" description="Helical" evidence="1">
    <location>
        <begin position="16"/>
        <end position="38"/>
    </location>
</feature>
<dbReference type="EMBL" id="SDOV01000003">
    <property type="protein sequence ID" value="KAH7643351.1"/>
    <property type="molecule type" value="Genomic_DNA"/>
</dbReference>
<sequence>MFGFGFSIADFNAIDWTILFFLSFILAIIYTLITGYLIGMRSFHIFLKCVLVNPRLFFFILRRPYYLFNFTLQFHIIRKLMKMYVFNRPSMEQIKKNVIAFEIYKETLQNGRHTILLNLIELRLIQLRRDFEKKYLGFSVLNRYGREKRVKKLVKDIVNQFGLAVGCGQPDDEHLARAIRLESRLEQEIVRKLMMPGIEAEYLPTGFNWGRKLSIQIYMWIFRSTRNR</sequence>
<organism evidence="2">
    <name type="scientific">Dermatophagoides farinae</name>
    <name type="common">American house dust mite</name>
    <dbReference type="NCBI Taxonomy" id="6954"/>
    <lineage>
        <taxon>Eukaryota</taxon>
        <taxon>Metazoa</taxon>
        <taxon>Ecdysozoa</taxon>
        <taxon>Arthropoda</taxon>
        <taxon>Chelicerata</taxon>
        <taxon>Arachnida</taxon>
        <taxon>Acari</taxon>
        <taxon>Acariformes</taxon>
        <taxon>Sarcoptiformes</taxon>
        <taxon>Astigmata</taxon>
        <taxon>Psoroptidia</taxon>
        <taxon>Analgoidea</taxon>
        <taxon>Pyroglyphidae</taxon>
        <taxon>Dermatophagoidinae</taxon>
        <taxon>Dermatophagoides</taxon>
    </lineage>
</organism>
<keyword evidence="1" id="KW-1133">Transmembrane helix</keyword>
<name>A0A9D4P376_DERFA</name>
<protein>
    <submittedName>
        <fullName evidence="2">Uncharacterized protein</fullName>
    </submittedName>
</protein>
<reference evidence="2" key="1">
    <citation type="submission" date="2020-06" db="EMBL/GenBank/DDBJ databases">
        <authorList>
            <person name="Ji K."/>
            <person name="Li J."/>
        </authorList>
    </citation>
    <scope>NUCLEOTIDE SEQUENCE</scope>
    <source>
        <strain evidence="2">JKM2019</strain>
        <tissue evidence="2">Whole body</tissue>
    </source>
</reference>
<evidence type="ECO:0000256" key="1">
    <source>
        <dbReference type="SAM" id="Phobius"/>
    </source>
</evidence>
<dbReference type="Proteomes" id="UP000828236">
    <property type="component" value="Unassembled WGS sequence"/>
</dbReference>
<keyword evidence="1" id="KW-0812">Transmembrane</keyword>